<dbReference type="PANTHER" id="PTHR22600:SF57">
    <property type="entry name" value="BETA-N-ACETYLHEXOSAMINIDASE"/>
    <property type="match status" value="1"/>
</dbReference>
<protein>
    <recommendedName>
        <fullName evidence="3">beta-N-acetylhexosaminidase</fullName>
        <ecNumber evidence="3">3.2.1.52</ecNumber>
    </recommendedName>
</protein>
<evidence type="ECO:0000313" key="10">
    <source>
        <dbReference type="EMBL" id="CAK9015184.1"/>
    </source>
</evidence>
<reference evidence="10 11" key="1">
    <citation type="submission" date="2024-02" db="EMBL/GenBank/DDBJ databases">
        <authorList>
            <person name="Chen Y."/>
            <person name="Shah S."/>
            <person name="Dougan E. K."/>
            <person name="Thang M."/>
            <person name="Chan C."/>
        </authorList>
    </citation>
    <scope>NUCLEOTIDE SEQUENCE [LARGE SCALE GENOMIC DNA]</scope>
</reference>
<evidence type="ECO:0000313" key="11">
    <source>
        <dbReference type="Proteomes" id="UP001642484"/>
    </source>
</evidence>
<dbReference type="SUPFAM" id="SSF55545">
    <property type="entry name" value="beta-N-acetylhexosaminidase-like domain"/>
    <property type="match status" value="1"/>
</dbReference>
<dbReference type="Gene3D" id="3.20.20.80">
    <property type="entry name" value="Glycosidases"/>
    <property type="match status" value="1"/>
</dbReference>
<dbReference type="InterPro" id="IPR017853">
    <property type="entry name" value="GH"/>
</dbReference>
<keyword evidence="4" id="KW-0378">Hydrolase</keyword>
<sequence>MARFALAAFVAIRLWAQDQSVCQEDVDDVMSCGNLVDISNITHEIQDVFKASRDLRDHFWPAPWRVSLFDEKEQYHNALVDIHPLIIDPCATPFKLTKIRRRGPELLDAVIWTLRHFCWRACRRAAEERCGQTSEENECENSKNWHQLEAVNLDIEGATVTMPGLDMDESYELTVSVASELHAKSIHGFRRGMETLLQIFDALRSDGSKKGATWSWAPGVLDGKVLTLRINDDARFPWRGILLDTARHFIPVEVITSLLWAMAANKLNVLHWHLTDAVSFPLELDSLPKLAELGALSQTYSKAMVKQLIEQAANLSIRIVPELDMPAHTASWIFGEPSSVSNCTHVLPDDPKEAKNIYKARDKLALDISSPRSREVAKMVLAEVAALFPDEFLHVGGDEVDYRCWTTMPHIRKWMKKHGFGPLEALQDFFDEIWAEVQKHGKRPVIWEDSFDQGLRLPIGAVVQPWKCWGNVSLRFQPKAPPAMLGHASAFVAVKKNLSVVQSSCWYLDWSSEWMDFYEHAADEGPLQNEPSKRLLGGEAALWSERMDFSNLACRAWPRSAALAERLWSNTSVGFAAQAQRHPKVDQRLRLHTRRLQRLHKLPLRPLRPEDGKAMEIQDDFEHLETTCPLLPSQAIQRNPRSAEWASVIAKWSGPGPLRLTSGGRRRRFANANVLCDADELNIYSLKDGKWIKEDEEASVNRGTSKTDCYGFTIPST</sequence>
<dbReference type="EC" id="3.2.1.52" evidence="3"/>
<evidence type="ECO:0000256" key="3">
    <source>
        <dbReference type="ARBA" id="ARBA00012663"/>
    </source>
</evidence>
<organism evidence="10 11">
    <name type="scientific">Durusdinium trenchii</name>
    <dbReference type="NCBI Taxonomy" id="1381693"/>
    <lineage>
        <taxon>Eukaryota</taxon>
        <taxon>Sar</taxon>
        <taxon>Alveolata</taxon>
        <taxon>Dinophyceae</taxon>
        <taxon>Suessiales</taxon>
        <taxon>Symbiodiniaceae</taxon>
        <taxon>Durusdinium</taxon>
    </lineage>
</organism>
<name>A0ABP0JLE8_9DINO</name>
<dbReference type="PRINTS" id="PR00738">
    <property type="entry name" value="GLHYDRLASE20"/>
</dbReference>
<dbReference type="Gene3D" id="3.30.379.10">
    <property type="entry name" value="Chitobiase/beta-hexosaminidase domain 2-like"/>
    <property type="match status" value="1"/>
</dbReference>
<dbReference type="InterPro" id="IPR015883">
    <property type="entry name" value="Glyco_hydro_20_cat"/>
</dbReference>
<gene>
    <name evidence="10" type="ORF">CCMP2556_LOCUS12007</name>
</gene>
<dbReference type="InterPro" id="IPR029018">
    <property type="entry name" value="Hex-like_dom2"/>
</dbReference>
<keyword evidence="7" id="KW-0732">Signal</keyword>
<comment type="similarity">
    <text evidence="2">Belongs to the glycosyl hydrolase 20 family.</text>
</comment>
<evidence type="ECO:0000259" key="8">
    <source>
        <dbReference type="Pfam" id="PF00728"/>
    </source>
</evidence>
<evidence type="ECO:0000256" key="6">
    <source>
        <dbReference type="ARBA" id="ARBA00023295"/>
    </source>
</evidence>
<feature type="chain" id="PRO_5045273547" description="beta-N-acetylhexosaminidase" evidence="7">
    <location>
        <begin position="17"/>
        <end position="717"/>
    </location>
</feature>
<dbReference type="InterPro" id="IPR025705">
    <property type="entry name" value="Beta_hexosaminidase_sua/sub"/>
</dbReference>
<evidence type="ECO:0000256" key="7">
    <source>
        <dbReference type="SAM" id="SignalP"/>
    </source>
</evidence>
<comment type="catalytic activity">
    <reaction evidence="1">
        <text>Hydrolysis of terminal non-reducing N-acetyl-D-hexosamine residues in N-acetyl-beta-D-hexosaminides.</text>
        <dbReference type="EC" id="3.2.1.52"/>
    </reaction>
</comment>
<dbReference type="Pfam" id="PF00728">
    <property type="entry name" value="Glyco_hydro_20"/>
    <property type="match status" value="1"/>
</dbReference>
<evidence type="ECO:0000256" key="2">
    <source>
        <dbReference type="ARBA" id="ARBA00006285"/>
    </source>
</evidence>
<accession>A0ABP0JLE8</accession>
<proteinExistence type="inferred from homology"/>
<dbReference type="PANTHER" id="PTHR22600">
    <property type="entry name" value="BETA-HEXOSAMINIDASE"/>
    <property type="match status" value="1"/>
</dbReference>
<dbReference type="EMBL" id="CAXAMN010005736">
    <property type="protein sequence ID" value="CAK9015184.1"/>
    <property type="molecule type" value="Genomic_DNA"/>
</dbReference>
<evidence type="ECO:0000259" key="9">
    <source>
        <dbReference type="Pfam" id="PF14845"/>
    </source>
</evidence>
<dbReference type="Pfam" id="PF14845">
    <property type="entry name" value="Glycohydro_20b2"/>
    <property type="match status" value="1"/>
</dbReference>
<feature type="domain" description="Glycoside hydrolase family 20 catalytic" evidence="8">
    <location>
        <begin position="236"/>
        <end position="570"/>
    </location>
</feature>
<dbReference type="SUPFAM" id="SSF51445">
    <property type="entry name" value="(Trans)glycosidases"/>
    <property type="match status" value="1"/>
</dbReference>
<keyword evidence="6" id="KW-0326">Glycosidase</keyword>
<keyword evidence="5" id="KW-0325">Glycoprotein</keyword>
<dbReference type="InterPro" id="IPR029019">
    <property type="entry name" value="HEX_eukaryotic_N"/>
</dbReference>
<evidence type="ECO:0000256" key="4">
    <source>
        <dbReference type="ARBA" id="ARBA00022801"/>
    </source>
</evidence>
<dbReference type="Proteomes" id="UP001642484">
    <property type="component" value="Unassembled WGS sequence"/>
</dbReference>
<comment type="caution">
    <text evidence="10">The sequence shown here is derived from an EMBL/GenBank/DDBJ whole genome shotgun (WGS) entry which is preliminary data.</text>
</comment>
<evidence type="ECO:0000256" key="5">
    <source>
        <dbReference type="ARBA" id="ARBA00023180"/>
    </source>
</evidence>
<keyword evidence="11" id="KW-1185">Reference proteome</keyword>
<evidence type="ECO:0000256" key="1">
    <source>
        <dbReference type="ARBA" id="ARBA00001231"/>
    </source>
</evidence>
<feature type="domain" description="Beta-hexosaminidase eukaryotic type N-terminal" evidence="9">
    <location>
        <begin position="121"/>
        <end position="199"/>
    </location>
</feature>
<feature type="signal peptide" evidence="7">
    <location>
        <begin position="1"/>
        <end position="16"/>
    </location>
</feature>